<dbReference type="Pfam" id="PF06386">
    <property type="entry name" value="GvpL_GvpF"/>
    <property type="match status" value="1"/>
</dbReference>
<evidence type="ECO:0000313" key="5">
    <source>
        <dbReference type="Proteomes" id="UP000677913"/>
    </source>
</evidence>
<dbReference type="PANTHER" id="PTHR36852:SF1">
    <property type="entry name" value="PROTEIN GVPL 2"/>
    <property type="match status" value="1"/>
</dbReference>
<keyword evidence="1" id="KW-0304">Gas vesicle</keyword>
<evidence type="ECO:0000256" key="3">
    <source>
        <dbReference type="ARBA" id="ARBA00035643"/>
    </source>
</evidence>
<organism evidence="4 5">
    <name type="scientific">Actinocrinis puniceicyclus</name>
    <dbReference type="NCBI Taxonomy" id="977794"/>
    <lineage>
        <taxon>Bacteria</taxon>
        <taxon>Bacillati</taxon>
        <taxon>Actinomycetota</taxon>
        <taxon>Actinomycetes</taxon>
        <taxon>Catenulisporales</taxon>
        <taxon>Actinospicaceae</taxon>
        <taxon>Actinocrinis</taxon>
    </lineage>
</organism>
<proteinExistence type="inferred from homology"/>
<protein>
    <submittedName>
        <fullName evidence="4">GvpL/GvpF family gas vesicle protein</fullName>
    </submittedName>
</protein>
<dbReference type="GO" id="GO:0031411">
    <property type="term" value="C:gas vesicle"/>
    <property type="evidence" value="ECO:0007669"/>
    <property type="project" value="UniProtKB-SubCell"/>
</dbReference>
<accession>A0A8J7WRP0</accession>
<reference evidence="4" key="1">
    <citation type="submission" date="2021-04" db="EMBL/GenBank/DDBJ databases">
        <title>Genome based classification of Actinospica acidithermotolerans sp. nov., an actinobacterium isolated from an Indonesian hot spring.</title>
        <authorList>
            <person name="Kusuma A.B."/>
            <person name="Putra K.E."/>
            <person name="Nafisah S."/>
            <person name="Loh J."/>
            <person name="Nouioui I."/>
            <person name="Goodfellow M."/>
        </authorList>
    </citation>
    <scope>NUCLEOTIDE SEQUENCE</scope>
    <source>
        <strain evidence="4">DSM 45618</strain>
    </source>
</reference>
<dbReference type="Proteomes" id="UP000677913">
    <property type="component" value="Unassembled WGS sequence"/>
</dbReference>
<dbReference type="PANTHER" id="PTHR36852">
    <property type="entry name" value="PROTEIN GVPL 2"/>
    <property type="match status" value="1"/>
</dbReference>
<dbReference type="AlphaFoldDB" id="A0A8J7WRP0"/>
<evidence type="ECO:0000256" key="2">
    <source>
        <dbReference type="ARBA" id="ARBA00035108"/>
    </source>
</evidence>
<dbReference type="EMBL" id="JAGSXH010000064">
    <property type="protein sequence ID" value="MBS2964934.1"/>
    <property type="molecule type" value="Genomic_DNA"/>
</dbReference>
<comment type="subcellular location">
    <subcellularLocation>
        <location evidence="2">Gas vesicle</location>
    </subcellularLocation>
</comment>
<keyword evidence="5" id="KW-1185">Reference proteome</keyword>
<sequence>MSETAATGQAATQKHRTGYYIYAIAPADVATTAEARGVGDPPAGVEVIAHDDIAALVSEIPADHALGTPDDFAAHARLVDAAAQEVPILPLRFGAVLPDREAVTEELLAANHDEFADALQHLDGRAEFIVKGRYDEQAILREVLAENRTAEQLRAAIAGAPEDATRNERIQLGELMTQAVAAKREQDTAALVKALAPLGYDGVIREPTHERDAVYVAYLVDTDGRDRFRETVEDWAERQRGRIDVRLLGPVAAYDFVGTAQPGS</sequence>
<comment type="similarity">
    <text evidence="3">Belongs to the gas vesicle GvpF/GvpL family.</text>
</comment>
<dbReference type="RefSeq" id="WP_211469294.1">
    <property type="nucleotide sequence ID" value="NZ_JAGSXH010000064.1"/>
</dbReference>
<dbReference type="InterPro" id="IPR009430">
    <property type="entry name" value="GvpL/GvpF"/>
</dbReference>
<evidence type="ECO:0000256" key="1">
    <source>
        <dbReference type="ARBA" id="ARBA00022987"/>
    </source>
</evidence>
<evidence type="ECO:0000313" key="4">
    <source>
        <dbReference type="EMBL" id="MBS2964934.1"/>
    </source>
</evidence>
<dbReference type="GO" id="GO:0031412">
    <property type="term" value="P:gas vesicle organization"/>
    <property type="evidence" value="ECO:0007669"/>
    <property type="project" value="InterPro"/>
</dbReference>
<name>A0A8J7WRP0_9ACTN</name>
<comment type="caution">
    <text evidence="4">The sequence shown here is derived from an EMBL/GenBank/DDBJ whole genome shotgun (WGS) entry which is preliminary data.</text>
</comment>
<gene>
    <name evidence="4" type="ORF">KGA66_17895</name>
</gene>